<dbReference type="InterPro" id="IPR016035">
    <property type="entry name" value="Acyl_Trfase/lysoPLipase"/>
</dbReference>
<feature type="active site" evidence="7">
    <location>
        <position position="198"/>
    </location>
</feature>
<dbReference type="InterPro" id="IPR024925">
    <property type="entry name" value="Malonyl_CoA-ACP_transAc"/>
</dbReference>
<dbReference type="SMART" id="SM00827">
    <property type="entry name" value="PKS_AT"/>
    <property type="match status" value="1"/>
</dbReference>
<dbReference type="InterPro" id="IPR004410">
    <property type="entry name" value="Malonyl_CoA-ACP_transAc_FabD"/>
</dbReference>
<dbReference type="Pfam" id="PF00698">
    <property type="entry name" value="Acyl_transf_1"/>
    <property type="match status" value="1"/>
</dbReference>
<comment type="catalytic activity">
    <reaction evidence="5 6">
        <text>holo-[ACP] + malonyl-CoA = malonyl-[ACP] + CoA</text>
        <dbReference type="Rhea" id="RHEA:41792"/>
        <dbReference type="Rhea" id="RHEA-COMP:9623"/>
        <dbReference type="Rhea" id="RHEA-COMP:9685"/>
        <dbReference type="ChEBI" id="CHEBI:57287"/>
        <dbReference type="ChEBI" id="CHEBI:57384"/>
        <dbReference type="ChEBI" id="CHEBI:64479"/>
        <dbReference type="ChEBI" id="CHEBI:78449"/>
        <dbReference type="EC" id="2.3.1.39"/>
    </reaction>
</comment>
<dbReference type="InterPro" id="IPR016036">
    <property type="entry name" value="Malonyl_transacylase_ACP-bd"/>
</dbReference>
<keyword evidence="3 6" id="KW-0808">Transferase</keyword>
<dbReference type="PANTHER" id="PTHR42681:SF1">
    <property type="entry name" value="MALONYL-COA-ACYL CARRIER PROTEIN TRANSACYLASE, MITOCHONDRIAL"/>
    <property type="match status" value="1"/>
</dbReference>
<evidence type="ECO:0000256" key="4">
    <source>
        <dbReference type="ARBA" id="ARBA00023315"/>
    </source>
</evidence>
<proteinExistence type="inferred from homology"/>
<dbReference type="InterPro" id="IPR001227">
    <property type="entry name" value="Ac_transferase_dom_sf"/>
</dbReference>
<dbReference type="RefSeq" id="WP_210511378.1">
    <property type="nucleotide sequence ID" value="NZ_JAFIDN010000004.1"/>
</dbReference>
<comment type="similarity">
    <text evidence="6">Belongs to the fabD family.</text>
</comment>
<evidence type="ECO:0000259" key="8">
    <source>
        <dbReference type="SMART" id="SM00827"/>
    </source>
</evidence>
<dbReference type="NCBIfam" id="TIGR00128">
    <property type="entry name" value="fabD"/>
    <property type="match status" value="1"/>
</dbReference>
<dbReference type="SUPFAM" id="SSF55048">
    <property type="entry name" value="Probable ACP-binding domain of malonyl-CoA ACP transacylase"/>
    <property type="match status" value="1"/>
</dbReference>
<keyword evidence="4 6" id="KW-0012">Acyltransferase</keyword>
<keyword evidence="10" id="KW-1185">Reference proteome</keyword>
<dbReference type="PIRSF" id="PIRSF000446">
    <property type="entry name" value="Mct"/>
    <property type="match status" value="1"/>
</dbReference>
<dbReference type="Proteomes" id="UP000673975">
    <property type="component" value="Unassembled WGS sequence"/>
</dbReference>
<dbReference type="PANTHER" id="PTHR42681">
    <property type="entry name" value="MALONYL-COA-ACYL CARRIER PROTEIN TRANSACYLASE, MITOCHONDRIAL"/>
    <property type="match status" value="1"/>
</dbReference>
<feature type="domain" description="Malonyl-CoA:ACP transacylase (MAT)" evidence="8">
    <location>
        <begin position="6"/>
        <end position="295"/>
    </location>
</feature>
<accession>A0A8J7RKH0</accession>
<name>A0A8J7RKH0_9BACT</name>
<evidence type="ECO:0000256" key="1">
    <source>
        <dbReference type="ARBA" id="ARBA00013258"/>
    </source>
</evidence>
<comment type="caution">
    <text evidence="9">The sequence shown here is derived from an EMBL/GenBank/DDBJ whole genome shotgun (WGS) entry which is preliminary data.</text>
</comment>
<evidence type="ECO:0000313" key="9">
    <source>
        <dbReference type="EMBL" id="MBP3192480.1"/>
    </source>
</evidence>
<dbReference type="EMBL" id="JAFIDN010000004">
    <property type="protein sequence ID" value="MBP3192480.1"/>
    <property type="molecule type" value="Genomic_DNA"/>
</dbReference>
<sequence length="295" mass="32106">MKKAYLFPGQGSQKTGMGADHYRFQPDFKKRCDQADEILGYSLTDVMFNGPDDTLTQTRYTQPALFLHSYALFETLGHKPDMLAGHSLGEYTALTAAGVIAFEDALKAVGRRGELMQYAAEKQPGAMAAIIGLDDSTVEEICSKCSEESDEVVVPANYNTKGQLVISGHSGLVEQAMEQMKSAGAKIVKKLPVSGGFHSVLMDPAKQELDKTIDTLDFAEPQAAVYSNVTGTGSTDPAVLKENLKKQLLNPVRWTQTLEQMHRDGTRHFIEIGSGNVLQGLVKRTLTGVEISGFN</sequence>
<dbReference type="InterPro" id="IPR014043">
    <property type="entry name" value="Acyl_transferase_dom"/>
</dbReference>
<evidence type="ECO:0000256" key="6">
    <source>
        <dbReference type="PIRNR" id="PIRNR000446"/>
    </source>
</evidence>
<evidence type="ECO:0000256" key="2">
    <source>
        <dbReference type="ARBA" id="ARBA00018953"/>
    </source>
</evidence>
<dbReference type="GO" id="GO:0006633">
    <property type="term" value="P:fatty acid biosynthetic process"/>
    <property type="evidence" value="ECO:0007669"/>
    <property type="project" value="TreeGrafter"/>
</dbReference>
<feature type="active site" evidence="7">
    <location>
        <position position="87"/>
    </location>
</feature>
<organism evidence="9 10">
    <name type="scientific">Natronogracilivirga saccharolytica</name>
    <dbReference type="NCBI Taxonomy" id="2812953"/>
    <lineage>
        <taxon>Bacteria</taxon>
        <taxon>Pseudomonadati</taxon>
        <taxon>Balneolota</taxon>
        <taxon>Balneolia</taxon>
        <taxon>Balneolales</taxon>
        <taxon>Cyclonatronaceae</taxon>
        <taxon>Natronogracilivirga</taxon>
    </lineage>
</organism>
<reference evidence="9" key="1">
    <citation type="submission" date="2021-02" db="EMBL/GenBank/DDBJ databases">
        <title>Natronogracilivirga saccharolytica gen. nov. sp. nov. a new anaerobic, haloalkiliphilic carbohydrate-fermenting bacterium from soda lake and proposing of Cyclonatronumiaceae fam. nov. in the phylum Balneolaeota.</title>
        <authorList>
            <person name="Zhilina T.N."/>
            <person name="Sorokin D.Y."/>
            <person name="Zavarzina D.G."/>
            <person name="Toshchakov S.V."/>
            <person name="Kublanov I.V."/>
        </authorList>
    </citation>
    <scope>NUCLEOTIDE SEQUENCE</scope>
    <source>
        <strain evidence="9">Z-1702</strain>
    </source>
</reference>
<evidence type="ECO:0000256" key="7">
    <source>
        <dbReference type="PIRSR" id="PIRSR000446-1"/>
    </source>
</evidence>
<dbReference type="Gene3D" id="3.30.70.250">
    <property type="entry name" value="Malonyl-CoA ACP transacylase, ACP-binding"/>
    <property type="match status" value="1"/>
</dbReference>
<dbReference type="EC" id="2.3.1.39" evidence="1 6"/>
<dbReference type="Gene3D" id="3.40.366.10">
    <property type="entry name" value="Malonyl-Coenzyme A Acyl Carrier Protein, domain 2"/>
    <property type="match status" value="1"/>
</dbReference>
<evidence type="ECO:0000313" key="10">
    <source>
        <dbReference type="Proteomes" id="UP000673975"/>
    </source>
</evidence>
<gene>
    <name evidence="9" type="primary">fabD</name>
    <name evidence="9" type="ORF">NATSA_07380</name>
</gene>
<protein>
    <recommendedName>
        <fullName evidence="2 6">Malonyl CoA-acyl carrier protein transacylase</fullName>
        <ecNumber evidence="1 6">2.3.1.39</ecNumber>
    </recommendedName>
</protein>
<dbReference type="AlphaFoldDB" id="A0A8J7RKH0"/>
<dbReference type="InterPro" id="IPR050858">
    <property type="entry name" value="Mal-CoA-ACP_Trans/PKS_FabD"/>
</dbReference>
<dbReference type="GO" id="GO:0005829">
    <property type="term" value="C:cytosol"/>
    <property type="evidence" value="ECO:0007669"/>
    <property type="project" value="TreeGrafter"/>
</dbReference>
<dbReference type="SUPFAM" id="SSF52151">
    <property type="entry name" value="FabD/lysophospholipase-like"/>
    <property type="match status" value="1"/>
</dbReference>
<evidence type="ECO:0000256" key="5">
    <source>
        <dbReference type="ARBA" id="ARBA00048462"/>
    </source>
</evidence>
<dbReference type="FunFam" id="3.30.70.250:FF:000001">
    <property type="entry name" value="Malonyl CoA-acyl carrier protein transacylase"/>
    <property type="match status" value="1"/>
</dbReference>
<evidence type="ECO:0000256" key="3">
    <source>
        <dbReference type="ARBA" id="ARBA00022679"/>
    </source>
</evidence>
<dbReference type="GO" id="GO:0004314">
    <property type="term" value="F:[acyl-carrier-protein] S-malonyltransferase activity"/>
    <property type="evidence" value="ECO:0007669"/>
    <property type="project" value="UniProtKB-EC"/>
</dbReference>